<proteinExistence type="predicted"/>
<sequence length="139" mass="15258">RQTWPLINKREEGFEAQEEGTERCGPLTMVLELPASAFKWEDCGGCKGAWDEVEGEGEVKRGSGVKVEKGGVKREHGRGRSGEVVDLDETTDEDSIESVILDSASCLSGGVSILLNNELAYLKPKRHYMGRMTEAESII</sequence>
<accession>A0AAD5SBH1</accession>
<feature type="compositionally biased region" description="Basic and acidic residues" evidence="1">
    <location>
        <begin position="57"/>
        <end position="83"/>
    </location>
</feature>
<reference evidence="2" key="1">
    <citation type="submission" date="2020-05" db="EMBL/GenBank/DDBJ databases">
        <title>Phylogenomic resolution of chytrid fungi.</title>
        <authorList>
            <person name="Stajich J.E."/>
            <person name="Amses K."/>
            <person name="Simmons R."/>
            <person name="Seto K."/>
            <person name="Myers J."/>
            <person name="Bonds A."/>
            <person name="Quandt C.A."/>
            <person name="Barry K."/>
            <person name="Liu P."/>
            <person name="Grigoriev I."/>
            <person name="Longcore J.E."/>
            <person name="James T.Y."/>
        </authorList>
    </citation>
    <scope>NUCLEOTIDE SEQUENCE</scope>
    <source>
        <strain evidence="2">JEL0318</strain>
    </source>
</reference>
<protein>
    <submittedName>
        <fullName evidence="2">Uncharacterized protein</fullName>
    </submittedName>
</protein>
<evidence type="ECO:0000313" key="3">
    <source>
        <dbReference type="Proteomes" id="UP001212841"/>
    </source>
</evidence>
<dbReference type="Proteomes" id="UP001212841">
    <property type="component" value="Unassembled WGS sequence"/>
</dbReference>
<dbReference type="EMBL" id="JADGJD010000699">
    <property type="protein sequence ID" value="KAJ3049058.1"/>
    <property type="molecule type" value="Genomic_DNA"/>
</dbReference>
<evidence type="ECO:0000313" key="2">
    <source>
        <dbReference type="EMBL" id="KAJ3049058.1"/>
    </source>
</evidence>
<feature type="non-terminal residue" evidence="2">
    <location>
        <position position="1"/>
    </location>
</feature>
<keyword evidence="3" id="KW-1185">Reference proteome</keyword>
<evidence type="ECO:0000256" key="1">
    <source>
        <dbReference type="SAM" id="MobiDB-lite"/>
    </source>
</evidence>
<dbReference type="AlphaFoldDB" id="A0AAD5SBH1"/>
<organism evidence="2 3">
    <name type="scientific">Rhizophlyctis rosea</name>
    <dbReference type="NCBI Taxonomy" id="64517"/>
    <lineage>
        <taxon>Eukaryota</taxon>
        <taxon>Fungi</taxon>
        <taxon>Fungi incertae sedis</taxon>
        <taxon>Chytridiomycota</taxon>
        <taxon>Chytridiomycota incertae sedis</taxon>
        <taxon>Chytridiomycetes</taxon>
        <taxon>Rhizophlyctidales</taxon>
        <taxon>Rhizophlyctidaceae</taxon>
        <taxon>Rhizophlyctis</taxon>
    </lineage>
</organism>
<feature type="region of interest" description="Disordered" evidence="1">
    <location>
        <begin position="57"/>
        <end position="84"/>
    </location>
</feature>
<name>A0AAD5SBH1_9FUNG</name>
<comment type="caution">
    <text evidence="2">The sequence shown here is derived from an EMBL/GenBank/DDBJ whole genome shotgun (WGS) entry which is preliminary data.</text>
</comment>
<gene>
    <name evidence="2" type="ORF">HK097_009909</name>
</gene>